<dbReference type="Pfam" id="PF00583">
    <property type="entry name" value="Acetyltransf_1"/>
    <property type="match status" value="1"/>
</dbReference>
<proteinExistence type="predicted"/>
<name>A0ABN1THU1_9ACTN</name>
<gene>
    <name evidence="5" type="ORF">GCM10009663_31930</name>
</gene>
<dbReference type="InterPro" id="IPR000182">
    <property type="entry name" value="GNAT_dom"/>
</dbReference>
<sequence length="221" mass="22511">MPPTTDHKPTDHRSTDHHSAGHDSTGLLTAEALDAAAPALAGLLIDAVRAGASVGFPADLTDEAATAWWRARVDAVAAGALSVPPAGPAGAPLGTVSLALEQYPNGAHRAEIGKLLVHSTARRRGLGRTLLALAERAAAERGRTLLLLDTETDSDAELLYRSSGWTALGTVPGYAADPAGTLRPSTFFYKHLDAAEHPGTSDAAATTTAAGTSTAAAARPS</sequence>
<organism evidence="5 6">
    <name type="scientific">Kitasatospora arboriphila</name>
    <dbReference type="NCBI Taxonomy" id="258052"/>
    <lineage>
        <taxon>Bacteria</taxon>
        <taxon>Bacillati</taxon>
        <taxon>Actinomycetota</taxon>
        <taxon>Actinomycetes</taxon>
        <taxon>Kitasatosporales</taxon>
        <taxon>Streptomycetaceae</taxon>
        <taxon>Kitasatospora</taxon>
    </lineage>
</organism>
<dbReference type="Proteomes" id="UP001499987">
    <property type="component" value="Unassembled WGS sequence"/>
</dbReference>
<keyword evidence="1" id="KW-0808">Transferase</keyword>
<feature type="region of interest" description="Disordered" evidence="3">
    <location>
        <begin position="199"/>
        <end position="221"/>
    </location>
</feature>
<evidence type="ECO:0000313" key="5">
    <source>
        <dbReference type="EMBL" id="GAA1085907.1"/>
    </source>
</evidence>
<dbReference type="InterPro" id="IPR016181">
    <property type="entry name" value="Acyl_CoA_acyltransferase"/>
</dbReference>
<feature type="compositionally biased region" description="Basic and acidic residues" evidence="3">
    <location>
        <begin position="1"/>
        <end position="21"/>
    </location>
</feature>
<feature type="compositionally biased region" description="Low complexity" evidence="3">
    <location>
        <begin position="200"/>
        <end position="221"/>
    </location>
</feature>
<evidence type="ECO:0000256" key="3">
    <source>
        <dbReference type="SAM" id="MobiDB-lite"/>
    </source>
</evidence>
<feature type="region of interest" description="Disordered" evidence="3">
    <location>
        <begin position="1"/>
        <end position="24"/>
    </location>
</feature>
<dbReference type="PANTHER" id="PTHR43877">
    <property type="entry name" value="AMINOALKYLPHOSPHONATE N-ACETYLTRANSFERASE-RELATED-RELATED"/>
    <property type="match status" value="1"/>
</dbReference>
<dbReference type="CDD" id="cd04301">
    <property type="entry name" value="NAT_SF"/>
    <property type="match status" value="1"/>
</dbReference>
<dbReference type="SUPFAM" id="SSF55729">
    <property type="entry name" value="Acyl-CoA N-acyltransferases (Nat)"/>
    <property type="match status" value="1"/>
</dbReference>
<evidence type="ECO:0000259" key="4">
    <source>
        <dbReference type="PROSITE" id="PS51186"/>
    </source>
</evidence>
<dbReference type="Gene3D" id="3.40.630.30">
    <property type="match status" value="1"/>
</dbReference>
<dbReference type="RefSeq" id="WP_344624270.1">
    <property type="nucleotide sequence ID" value="NZ_BAAALD010000027.1"/>
</dbReference>
<dbReference type="InterPro" id="IPR050832">
    <property type="entry name" value="Bact_Acetyltransf"/>
</dbReference>
<reference evidence="5 6" key="1">
    <citation type="journal article" date="2019" name="Int. J. Syst. Evol. Microbiol.">
        <title>The Global Catalogue of Microorganisms (GCM) 10K type strain sequencing project: providing services to taxonomists for standard genome sequencing and annotation.</title>
        <authorList>
            <consortium name="The Broad Institute Genomics Platform"/>
            <consortium name="The Broad Institute Genome Sequencing Center for Infectious Disease"/>
            <person name="Wu L."/>
            <person name="Ma J."/>
        </authorList>
    </citation>
    <scope>NUCLEOTIDE SEQUENCE [LARGE SCALE GENOMIC DNA]</scope>
    <source>
        <strain evidence="5 6">JCM 13002</strain>
    </source>
</reference>
<accession>A0ABN1THU1</accession>
<dbReference type="EMBL" id="BAAALD010000027">
    <property type="protein sequence ID" value="GAA1085907.1"/>
    <property type="molecule type" value="Genomic_DNA"/>
</dbReference>
<comment type="caution">
    <text evidence="5">The sequence shown here is derived from an EMBL/GenBank/DDBJ whole genome shotgun (WGS) entry which is preliminary data.</text>
</comment>
<evidence type="ECO:0000256" key="2">
    <source>
        <dbReference type="ARBA" id="ARBA00023315"/>
    </source>
</evidence>
<keyword evidence="2" id="KW-0012">Acyltransferase</keyword>
<evidence type="ECO:0000313" key="6">
    <source>
        <dbReference type="Proteomes" id="UP001499987"/>
    </source>
</evidence>
<keyword evidence="6" id="KW-1185">Reference proteome</keyword>
<dbReference type="PROSITE" id="PS51186">
    <property type="entry name" value="GNAT"/>
    <property type="match status" value="1"/>
</dbReference>
<evidence type="ECO:0000256" key="1">
    <source>
        <dbReference type="ARBA" id="ARBA00022679"/>
    </source>
</evidence>
<protein>
    <recommendedName>
        <fullName evidence="4">N-acetyltransferase domain-containing protein</fullName>
    </recommendedName>
</protein>
<feature type="domain" description="N-acetyltransferase" evidence="4">
    <location>
        <begin position="27"/>
        <end position="193"/>
    </location>
</feature>